<dbReference type="Pfam" id="PF00990">
    <property type="entry name" value="GGDEF"/>
    <property type="match status" value="1"/>
</dbReference>
<dbReference type="InterPro" id="IPR043128">
    <property type="entry name" value="Rev_trsase/Diguanyl_cyclase"/>
</dbReference>
<dbReference type="InterPro" id="IPR035965">
    <property type="entry name" value="PAS-like_dom_sf"/>
</dbReference>
<dbReference type="SUPFAM" id="SSF55073">
    <property type="entry name" value="Nucleotide cyclase"/>
    <property type="match status" value="1"/>
</dbReference>
<dbReference type="PROSITE" id="PS50113">
    <property type="entry name" value="PAC"/>
    <property type="match status" value="1"/>
</dbReference>
<dbReference type="Gene3D" id="3.30.70.270">
    <property type="match status" value="1"/>
</dbReference>
<evidence type="ECO:0000259" key="4">
    <source>
        <dbReference type="PROSITE" id="PS50113"/>
    </source>
</evidence>
<dbReference type="AlphaFoldDB" id="A0A558BIC5"/>
<dbReference type="FunFam" id="3.30.70.270:FF:000001">
    <property type="entry name" value="Diguanylate cyclase domain protein"/>
    <property type="match status" value="1"/>
</dbReference>
<dbReference type="RefSeq" id="WP_273131517.1">
    <property type="nucleotide sequence ID" value="NZ_VMRX01000001.1"/>
</dbReference>
<dbReference type="Gene3D" id="3.20.20.450">
    <property type="entry name" value="EAL domain"/>
    <property type="match status" value="1"/>
</dbReference>
<evidence type="ECO:0000259" key="5">
    <source>
        <dbReference type="PROSITE" id="PS50883"/>
    </source>
</evidence>
<evidence type="ECO:0000259" key="3">
    <source>
        <dbReference type="PROSITE" id="PS50112"/>
    </source>
</evidence>
<feature type="domain" description="PAS" evidence="3">
    <location>
        <begin position="145"/>
        <end position="182"/>
    </location>
</feature>
<feature type="domain" description="PAS" evidence="3">
    <location>
        <begin position="15"/>
        <end position="60"/>
    </location>
</feature>
<gene>
    <name evidence="7" type="ORF">FHK81_00975</name>
</gene>
<dbReference type="SMART" id="SM00091">
    <property type="entry name" value="PAS"/>
    <property type="match status" value="2"/>
</dbReference>
<dbReference type="PANTHER" id="PTHR44757">
    <property type="entry name" value="DIGUANYLATE CYCLASE DGCP"/>
    <property type="match status" value="1"/>
</dbReference>
<evidence type="ECO:0000259" key="6">
    <source>
        <dbReference type="PROSITE" id="PS50887"/>
    </source>
</evidence>
<dbReference type="NCBIfam" id="TIGR00254">
    <property type="entry name" value="GGDEF"/>
    <property type="match status" value="1"/>
</dbReference>
<dbReference type="CDD" id="cd01948">
    <property type="entry name" value="EAL"/>
    <property type="match status" value="1"/>
</dbReference>
<reference evidence="7 8" key="1">
    <citation type="submission" date="2019-07" db="EMBL/GenBank/DDBJ databases">
        <title>The pathways for chlorine oxyanion respiration interact through the shared metabolite chlorate.</title>
        <authorList>
            <person name="Barnum T.P."/>
            <person name="Cheng Y."/>
            <person name="Hill K.A."/>
            <person name="Lucas L.N."/>
            <person name="Carlson H.K."/>
            <person name="Coates J.D."/>
        </authorList>
    </citation>
    <scope>NUCLEOTIDE SEQUENCE [LARGE SCALE GENOMIC DNA]</scope>
    <source>
        <strain evidence="7">UCB</strain>
    </source>
</reference>
<comment type="cofactor">
    <cofactor evidence="1">
        <name>Mg(2+)</name>
        <dbReference type="ChEBI" id="CHEBI:18420"/>
    </cofactor>
</comment>
<evidence type="ECO:0000256" key="1">
    <source>
        <dbReference type="ARBA" id="ARBA00001946"/>
    </source>
</evidence>
<dbReference type="PROSITE" id="PS50112">
    <property type="entry name" value="PAS"/>
    <property type="match status" value="2"/>
</dbReference>
<dbReference type="InterPro" id="IPR000160">
    <property type="entry name" value="GGDEF_dom"/>
</dbReference>
<organism evidence="7 8">
    <name type="scientific">Marinobacter vinifirmus</name>
    <dbReference type="NCBI Taxonomy" id="355591"/>
    <lineage>
        <taxon>Bacteria</taxon>
        <taxon>Pseudomonadati</taxon>
        <taxon>Pseudomonadota</taxon>
        <taxon>Gammaproteobacteria</taxon>
        <taxon>Pseudomonadales</taxon>
        <taxon>Marinobacteraceae</taxon>
        <taxon>Marinobacter</taxon>
    </lineage>
</organism>
<dbReference type="NCBIfam" id="TIGR00229">
    <property type="entry name" value="sensory_box"/>
    <property type="match status" value="2"/>
</dbReference>
<dbReference type="EMBL" id="VMRX01000001">
    <property type="protein sequence ID" value="TVT36270.1"/>
    <property type="molecule type" value="Genomic_DNA"/>
</dbReference>
<dbReference type="InterPro" id="IPR001633">
    <property type="entry name" value="EAL_dom"/>
</dbReference>
<evidence type="ECO:0000256" key="2">
    <source>
        <dbReference type="SAM" id="MobiDB-lite"/>
    </source>
</evidence>
<protein>
    <submittedName>
        <fullName evidence="7">EAL domain-containing protein</fullName>
    </submittedName>
</protein>
<proteinExistence type="predicted"/>
<dbReference type="SMART" id="SM00267">
    <property type="entry name" value="GGDEF"/>
    <property type="match status" value="1"/>
</dbReference>
<dbReference type="PANTHER" id="PTHR44757:SF2">
    <property type="entry name" value="BIOFILM ARCHITECTURE MAINTENANCE PROTEIN MBAA"/>
    <property type="match status" value="1"/>
</dbReference>
<dbReference type="InterPro" id="IPR052155">
    <property type="entry name" value="Biofilm_reg_signaling"/>
</dbReference>
<dbReference type="SUPFAM" id="SSF55785">
    <property type="entry name" value="PYP-like sensor domain (PAS domain)"/>
    <property type="match status" value="2"/>
</dbReference>
<feature type="domain" description="GGDEF" evidence="6">
    <location>
        <begin position="295"/>
        <end position="424"/>
    </location>
</feature>
<dbReference type="PROSITE" id="PS50887">
    <property type="entry name" value="GGDEF"/>
    <property type="match status" value="1"/>
</dbReference>
<dbReference type="Proteomes" id="UP000319142">
    <property type="component" value="Unassembled WGS sequence"/>
</dbReference>
<feature type="domain" description="PAC" evidence="4">
    <location>
        <begin position="87"/>
        <end position="141"/>
    </location>
</feature>
<feature type="region of interest" description="Disordered" evidence="2">
    <location>
        <begin position="693"/>
        <end position="725"/>
    </location>
</feature>
<dbReference type="InterPro" id="IPR000014">
    <property type="entry name" value="PAS"/>
</dbReference>
<evidence type="ECO:0000313" key="8">
    <source>
        <dbReference type="Proteomes" id="UP000319142"/>
    </source>
</evidence>
<dbReference type="InterPro" id="IPR001610">
    <property type="entry name" value="PAC"/>
</dbReference>
<sequence>MPKGPEHIAPTADISPARLALVATTTSNMVLILDGEARIEWVNGAFEAHTGYSLADIRGKKPFDLLPGTGTDKETVARIRAHFANGEPFEEDILHYTASGTPYWVHTCSMPIGKAEGVEPGFVIIQTNISDRKHGERGLRIAASVFDRSHEAILITDKHNRIMDVNPAFARITGYSREEVLGLNPNILSSGRHSKAYYQSMWRSIEQNDFWRGELWNRRKNGEEYVELLSVSRVHLEEPGQYFHVASFSDITALKNHARDLDRAANYDELTGLPNRQLLVERLRTARQHADRQKRSLSVCYLDIDGFKAINDEFGHDAGDKALKTVADRLAHSLRRGDTIARIGGDEFVILVQSDNPEIVYQRLLAEVGQPIPVADTFITVTASLGAAIYPDDNTDAEGLIRHADQAMYAAKEKGRNQFHIFDPGEDAFRRQRRNQLVEIGNALEHNEFELYFQPQVRLADCQVVGFEALIRWNHPARGLTTPGEFLPAVENSHLEVPLGSWVLKEAIHQMNLWNEAGEQLAVSINIGAPHLMDRSFVHYLESYLQSHPEVNPEQITLEVLESTALEDIQRAENVLAKCQTLGLQVALDDFGTGFSSLTYLRTLPINMIKIDQSFIRDMLQDDSDRAIVESVIFMAQRFEKPTLAEGVETMAQAEALMAMGCNLVQGYAVARPMPASEVLPWLAMWRENASCKAQSEPPASDTGAGPGCSTGRDGTPSGRSQRLR</sequence>
<dbReference type="GO" id="GO:0003824">
    <property type="term" value="F:catalytic activity"/>
    <property type="evidence" value="ECO:0007669"/>
    <property type="project" value="UniProtKB-ARBA"/>
</dbReference>
<accession>A0A558BIC5</accession>
<feature type="domain" description="EAL" evidence="5">
    <location>
        <begin position="433"/>
        <end position="687"/>
    </location>
</feature>
<dbReference type="PROSITE" id="PS50883">
    <property type="entry name" value="EAL"/>
    <property type="match status" value="1"/>
</dbReference>
<dbReference type="SMART" id="SM00052">
    <property type="entry name" value="EAL"/>
    <property type="match status" value="1"/>
</dbReference>
<evidence type="ECO:0000313" key="7">
    <source>
        <dbReference type="EMBL" id="TVT36270.1"/>
    </source>
</evidence>
<comment type="caution">
    <text evidence="7">The sequence shown here is derived from an EMBL/GenBank/DDBJ whole genome shotgun (WGS) entry which is preliminary data.</text>
</comment>
<dbReference type="SUPFAM" id="SSF141868">
    <property type="entry name" value="EAL domain-like"/>
    <property type="match status" value="1"/>
</dbReference>
<dbReference type="Gene3D" id="3.30.450.20">
    <property type="entry name" value="PAS domain"/>
    <property type="match status" value="2"/>
</dbReference>
<dbReference type="Pfam" id="PF00563">
    <property type="entry name" value="EAL"/>
    <property type="match status" value="1"/>
</dbReference>
<dbReference type="Pfam" id="PF13426">
    <property type="entry name" value="PAS_9"/>
    <property type="match status" value="2"/>
</dbReference>
<dbReference type="CDD" id="cd01949">
    <property type="entry name" value="GGDEF"/>
    <property type="match status" value="1"/>
</dbReference>
<dbReference type="InterPro" id="IPR035919">
    <property type="entry name" value="EAL_sf"/>
</dbReference>
<name>A0A558BIC5_9GAMM</name>
<dbReference type="SMART" id="SM00086">
    <property type="entry name" value="PAC"/>
    <property type="match status" value="2"/>
</dbReference>
<dbReference type="InterPro" id="IPR000700">
    <property type="entry name" value="PAS-assoc_C"/>
</dbReference>
<dbReference type="CDD" id="cd00130">
    <property type="entry name" value="PAS"/>
    <property type="match status" value="2"/>
</dbReference>
<dbReference type="InterPro" id="IPR029787">
    <property type="entry name" value="Nucleotide_cyclase"/>
</dbReference>